<evidence type="ECO:0000256" key="3">
    <source>
        <dbReference type="ARBA" id="ARBA00023004"/>
    </source>
</evidence>
<reference evidence="6" key="2">
    <citation type="submission" date="2020-02" db="EMBL/GenBank/DDBJ databases">
        <authorList>
            <person name="Gilchrist C.L.M."/>
            <person name="Chooi Y.-H."/>
        </authorList>
    </citation>
    <scope>NUCLEOTIDE SEQUENCE</scope>
    <source>
        <strain evidence="6">MST-FP2251</strain>
    </source>
</reference>
<sequence>MAEEPETQYSKEEVAKHTTDGDMWVIIDNGVYDMSPFQDQHPGGKRILLTTAGTDASKKYHKYHSDKAMTRYGDALRIGVVQLSQQEKIKQKKSLFSRILRSS</sequence>
<dbReference type="InterPro" id="IPR050668">
    <property type="entry name" value="Cytochrome_b5"/>
</dbReference>
<dbReference type="PANTHER" id="PTHR19359:SF14">
    <property type="entry name" value="CYTOCHROME B5 A"/>
    <property type="match status" value="1"/>
</dbReference>
<dbReference type="SMART" id="SM01117">
    <property type="entry name" value="Cyt-b5"/>
    <property type="match status" value="1"/>
</dbReference>
<comment type="similarity">
    <text evidence="4">Belongs to the cytochrome b5 family.</text>
</comment>
<evidence type="ECO:0000313" key="7">
    <source>
        <dbReference type="Proteomes" id="UP001194746"/>
    </source>
</evidence>
<protein>
    <recommendedName>
        <fullName evidence="5">Cytochrome b5 heme-binding domain-containing protein</fullName>
    </recommendedName>
</protein>
<accession>A0AAD4CR03</accession>
<dbReference type="PROSITE" id="PS50255">
    <property type="entry name" value="CYTOCHROME_B5_2"/>
    <property type="match status" value="1"/>
</dbReference>
<proteinExistence type="inferred from homology"/>
<feature type="domain" description="Cytochrome b5 heme-binding" evidence="5">
    <location>
        <begin position="6"/>
        <end position="82"/>
    </location>
</feature>
<dbReference type="InterPro" id="IPR001199">
    <property type="entry name" value="Cyt_B5-like_heme/steroid-bd"/>
</dbReference>
<name>A0AAD4CR03_ASPNN</name>
<dbReference type="Proteomes" id="UP001194746">
    <property type="component" value="Unassembled WGS sequence"/>
</dbReference>
<evidence type="ECO:0000256" key="1">
    <source>
        <dbReference type="ARBA" id="ARBA00022617"/>
    </source>
</evidence>
<keyword evidence="2" id="KW-0479">Metal-binding</keyword>
<comment type="caution">
    <text evidence="6">The sequence shown here is derived from an EMBL/GenBank/DDBJ whole genome shotgun (WGS) entry which is preliminary data.</text>
</comment>
<evidence type="ECO:0000259" key="5">
    <source>
        <dbReference type="PROSITE" id="PS50255"/>
    </source>
</evidence>
<gene>
    <name evidence="6" type="ORF">FE257_005384</name>
</gene>
<dbReference type="PANTHER" id="PTHR19359">
    <property type="entry name" value="CYTOCHROME B5"/>
    <property type="match status" value="1"/>
</dbReference>
<dbReference type="FunFam" id="3.10.120.10:FF:000007">
    <property type="entry name" value="Sulfite oxidase, mitochondrial"/>
    <property type="match status" value="1"/>
</dbReference>
<dbReference type="Gene3D" id="3.10.120.10">
    <property type="entry name" value="Cytochrome b5-like heme/steroid binding domain"/>
    <property type="match status" value="1"/>
</dbReference>
<dbReference type="AlphaFoldDB" id="A0AAD4CR03"/>
<dbReference type="SUPFAM" id="SSF55856">
    <property type="entry name" value="Cytochrome b5-like heme/steroid binding domain"/>
    <property type="match status" value="1"/>
</dbReference>
<keyword evidence="3" id="KW-0408">Iron</keyword>
<dbReference type="InterPro" id="IPR036400">
    <property type="entry name" value="Cyt_B5-like_heme/steroid_sf"/>
</dbReference>
<reference evidence="6" key="1">
    <citation type="journal article" date="2019" name="Beilstein J. Org. Chem.">
        <title>Nanangenines: drimane sesquiterpenoids as the dominant metabolite cohort of a novel Australian fungus, Aspergillus nanangensis.</title>
        <authorList>
            <person name="Lacey H.J."/>
            <person name="Gilchrist C.L.M."/>
            <person name="Crombie A."/>
            <person name="Kalaitzis J.A."/>
            <person name="Vuong D."/>
            <person name="Rutledge P.J."/>
            <person name="Turner P."/>
            <person name="Pitt J.I."/>
            <person name="Lacey E."/>
            <person name="Chooi Y.H."/>
            <person name="Piggott A.M."/>
        </authorList>
    </citation>
    <scope>NUCLEOTIDE SEQUENCE</scope>
    <source>
        <strain evidence="6">MST-FP2251</strain>
    </source>
</reference>
<evidence type="ECO:0000313" key="6">
    <source>
        <dbReference type="EMBL" id="KAF9890813.1"/>
    </source>
</evidence>
<keyword evidence="7" id="KW-1185">Reference proteome</keyword>
<dbReference type="GO" id="GO:0016020">
    <property type="term" value="C:membrane"/>
    <property type="evidence" value="ECO:0007669"/>
    <property type="project" value="TreeGrafter"/>
</dbReference>
<dbReference type="PRINTS" id="PR00363">
    <property type="entry name" value="CYTOCHROMEB5"/>
</dbReference>
<evidence type="ECO:0000256" key="4">
    <source>
        <dbReference type="ARBA" id="ARBA00038168"/>
    </source>
</evidence>
<organism evidence="6 7">
    <name type="scientific">Aspergillus nanangensis</name>
    <dbReference type="NCBI Taxonomy" id="2582783"/>
    <lineage>
        <taxon>Eukaryota</taxon>
        <taxon>Fungi</taxon>
        <taxon>Dikarya</taxon>
        <taxon>Ascomycota</taxon>
        <taxon>Pezizomycotina</taxon>
        <taxon>Eurotiomycetes</taxon>
        <taxon>Eurotiomycetidae</taxon>
        <taxon>Eurotiales</taxon>
        <taxon>Aspergillaceae</taxon>
        <taxon>Aspergillus</taxon>
        <taxon>Aspergillus subgen. Circumdati</taxon>
    </lineage>
</organism>
<dbReference type="EMBL" id="VCAU01000023">
    <property type="protein sequence ID" value="KAF9890813.1"/>
    <property type="molecule type" value="Genomic_DNA"/>
</dbReference>
<evidence type="ECO:0000256" key="2">
    <source>
        <dbReference type="ARBA" id="ARBA00022723"/>
    </source>
</evidence>
<keyword evidence="1" id="KW-0349">Heme</keyword>
<dbReference type="Pfam" id="PF00173">
    <property type="entry name" value="Cyt-b5"/>
    <property type="match status" value="1"/>
</dbReference>
<dbReference type="GO" id="GO:0020037">
    <property type="term" value="F:heme binding"/>
    <property type="evidence" value="ECO:0007669"/>
    <property type="project" value="TreeGrafter"/>
</dbReference>
<dbReference type="GO" id="GO:0046872">
    <property type="term" value="F:metal ion binding"/>
    <property type="evidence" value="ECO:0007669"/>
    <property type="project" value="UniProtKB-KW"/>
</dbReference>